<evidence type="ECO:0000313" key="2">
    <source>
        <dbReference type="Proteomes" id="UP001144978"/>
    </source>
</evidence>
<keyword evidence="2" id="KW-1185">Reference proteome</keyword>
<reference evidence="1" key="1">
    <citation type="submission" date="2022-08" db="EMBL/GenBank/DDBJ databases">
        <title>Genome Sequence of Pycnoporus sanguineus.</title>
        <authorList>
            <person name="Buettner E."/>
        </authorList>
    </citation>
    <scope>NUCLEOTIDE SEQUENCE</scope>
    <source>
        <strain evidence="1">CG-C14</strain>
    </source>
</reference>
<protein>
    <submittedName>
        <fullName evidence="1">Uncharacterized protein</fullName>
    </submittedName>
</protein>
<proteinExistence type="predicted"/>
<dbReference type="Proteomes" id="UP001144978">
    <property type="component" value="Unassembled WGS sequence"/>
</dbReference>
<gene>
    <name evidence="1" type="ORF">NUW54_g11988</name>
</gene>
<sequence length="106" mass="11489">MQSITAAFRARPLTRAFTSRSVDGFVGAVGNTPLIRLQKLSEQTGCDIVAKSELQNPGGSVKDRAALGVIRDAEERGLRAERSWRGLQATLESGWLMSAEREDTAV</sequence>
<dbReference type="EMBL" id="JANSHE010004911">
    <property type="protein sequence ID" value="KAJ2973853.1"/>
    <property type="molecule type" value="Genomic_DNA"/>
</dbReference>
<name>A0ACC1N4Z8_9APHY</name>
<comment type="caution">
    <text evidence="1">The sequence shown here is derived from an EMBL/GenBank/DDBJ whole genome shotgun (WGS) entry which is preliminary data.</text>
</comment>
<evidence type="ECO:0000313" key="1">
    <source>
        <dbReference type="EMBL" id="KAJ2973853.1"/>
    </source>
</evidence>
<accession>A0ACC1N4Z8</accession>
<organism evidence="1 2">
    <name type="scientific">Trametes sanguinea</name>
    <dbReference type="NCBI Taxonomy" id="158606"/>
    <lineage>
        <taxon>Eukaryota</taxon>
        <taxon>Fungi</taxon>
        <taxon>Dikarya</taxon>
        <taxon>Basidiomycota</taxon>
        <taxon>Agaricomycotina</taxon>
        <taxon>Agaricomycetes</taxon>
        <taxon>Polyporales</taxon>
        <taxon>Polyporaceae</taxon>
        <taxon>Trametes</taxon>
    </lineage>
</organism>